<comment type="caution">
    <text evidence="4">The sequence shown here is derived from an EMBL/GenBank/DDBJ whole genome shotgun (WGS) entry which is preliminary data.</text>
</comment>
<dbReference type="PANTHER" id="PTHR30570">
    <property type="entry name" value="PERIPLASMIC PHOSPHATE BINDING COMPONENT OF PHOSPHATE ABC TRANSPORTER"/>
    <property type="match status" value="1"/>
</dbReference>
<name>A0ABT6CCU2_9SPHN</name>
<dbReference type="Pfam" id="PF12849">
    <property type="entry name" value="PBP_like_2"/>
    <property type="match status" value="1"/>
</dbReference>
<reference evidence="4 5" key="1">
    <citation type="submission" date="2023-03" db="EMBL/GenBank/DDBJ databases">
        <title>Novosphingobium cyanobacteriorum sp. nov., isolated from a eutrophic reservoir during the Microcystis bloom period.</title>
        <authorList>
            <person name="Kang M."/>
            <person name="Le V."/>
            <person name="Ko S.-R."/>
            <person name="Lee S.-A."/>
            <person name="Ahn C.-Y."/>
        </authorList>
    </citation>
    <scope>NUCLEOTIDE SEQUENCE [LARGE SCALE GENOMIC DNA]</scope>
    <source>
        <strain evidence="4 5">HBC54</strain>
    </source>
</reference>
<dbReference type="RefSeq" id="WP_277274738.1">
    <property type="nucleotide sequence ID" value="NZ_JAROCY010000001.1"/>
</dbReference>
<dbReference type="PANTHER" id="PTHR30570:SF1">
    <property type="entry name" value="PHOSPHATE-BINDING PROTEIN PSTS"/>
    <property type="match status" value="1"/>
</dbReference>
<dbReference type="EMBL" id="JAROCY010000001">
    <property type="protein sequence ID" value="MDF8331632.1"/>
    <property type="molecule type" value="Genomic_DNA"/>
</dbReference>
<evidence type="ECO:0000313" key="5">
    <source>
        <dbReference type="Proteomes" id="UP001222770"/>
    </source>
</evidence>
<organism evidence="4 5">
    <name type="scientific">Novosphingobium cyanobacteriorum</name>
    <dbReference type="NCBI Taxonomy" id="3024215"/>
    <lineage>
        <taxon>Bacteria</taxon>
        <taxon>Pseudomonadati</taxon>
        <taxon>Pseudomonadota</taxon>
        <taxon>Alphaproteobacteria</taxon>
        <taxon>Sphingomonadales</taxon>
        <taxon>Sphingomonadaceae</taxon>
        <taxon>Novosphingobium</taxon>
    </lineage>
</organism>
<keyword evidence="1 2" id="KW-0732">Signal</keyword>
<feature type="domain" description="PBP" evidence="3">
    <location>
        <begin position="24"/>
        <end position="303"/>
    </location>
</feature>
<accession>A0ABT6CCU2</accession>
<dbReference type="Proteomes" id="UP001222770">
    <property type="component" value="Unassembled WGS sequence"/>
</dbReference>
<dbReference type="SUPFAM" id="SSF53850">
    <property type="entry name" value="Periplasmic binding protein-like II"/>
    <property type="match status" value="1"/>
</dbReference>
<protein>
    <submittedName>
        <fullName evidence="4">Substrate-binding domain-containing protein</fullName>
    </submittedName>
</protein>
<keyword evidence="5" id="KW-1185">Reference proteome</keyword>
<proteinExistence type="predicted"/>
<dbReference type="PROSITE" id="PS51257">
    <property type="entry name" value="PROKAR_LIPOPROTEIN"/>
    <property type="match status" value="1"/>
</dbReference>
<dbReference type="InterPro" id="IPR024370">
    <property type="entry name" value="PBP_domain"/>
</dbReference>
<evidence type="ECO:0000256" key="1">
    <source>
        <dbReference type="ARBA" id="ARBA00022729"/>
    </source>
</evidence>
<evidence type="ECO:0000259" key="3">
    <source>
        <dbReference type="Pfam" id="PF12849"/>
    </source>
</evidence>
<evidence type="ECO:0000256" key="2">
    <source>
        <dbReference type="SAM" id="SignalP"/>
    </source>
</evidence>
<dbReference type="InterPro" id="IPR050811">
    <property type="entry name" value="Phosphate_ABC_transporter"/>
</dbReference>
<feature type="signal peptide" evidence="2">
    <location>
        <begin position="1"/>
        <end position="26"/>
    </location>
</feature>
<sequence>MKTNRCIAVSAVALAALSLASCGSQGDAGRDQIRAVGSSTVLPFAKAVAEEFAKSNAGMKAPIVEGNGTGGGMKLFCGGVGAQFPDIENASRRMKKSEFDDCQANGVKEITEIQVGLDGIAFASDKAGPDFRLTPLIIYKALAKTPFGKPQTAKTWKDVDPSLPAEPIMVYGPATVSGTRDALKELLLHKGCETDAATKALKDTDKKKFDAICGDIRDDGAYADTSDNYNLIVQKLQANPKAVGIFGFSYLDENKDKLKGMTINGVAPSYDTISDFSYPGARPLFIYVKKAHLPAIKGLKEYVAQWSQMWGKGGPLTKLGMIAAPDDVLGKSAKAASEMPNLDGSELK</sequence>
<dbReference type="Gene3D" id="3.40.190.10">
    <property type="entry name" value="Periplasmic binding protein-like II"/>
    <property type="match status" value="2"/>
</dbReference>
<evidence type="ECO:0000313" key="4">
    <source>
        <dbReference type="EMBL" id="MDF8331632.1"/>
    </source>
</evidence>
<gene>
    <name evidence="4" type="ORF">POM99_00310</name>
</gene>
<feature type="chain" id="PRO_5045682970" evidence="2">
    <location>
        <begin position="27"/>
        <end position="348"/>
    </location>
</feature>